<dbReference type="InterPro" id="IPR029016">
    <property type="entry name" value="GAF-like_dom_sf"/>
</dbReference>
<keyword evidence="4" id="KW-1185">Reference proteome</keyword>
<feature type="region of interest" description="Disordered" evidence="1">
    <location>
        <begin position="250"/>
        <end position="275"/>
    </location>
</feature>
<comment type="caution">
    <text evidence="3">The sequence shown here is derived from an EMBL/GenBank/DDBJ whole genome shotgun (WGS) entry which is preliminary data.</text>
</comment>
<dbReference type="EMBL" id="JAKZEU010000014">
    <property type="protein sequence ID" value="MCQ0972263.1"/>
    <property type="molecule type" value="Genomic_DNA"/>
</dbReference>
<dbReference type="InterPro" id="IPR003018">
    <property type="entry name" value="GAF"/>
</dbReference>
<dbReference type="SUPFAM" id="SSF55785">
    <property type="entry name" value="PYP-like sensor domain (PAS domain)"/>
    <property type="match status" value="1"/>
</dbReference>
<dbReference type="InterPro" id="IPR000014">
    <property type="entry name" value="PAS"/>
</dbReference>
<reference evidence="3 4" key="1">
    <citation type="submission" date="2022-03" db="EMBL/GenBank/DDBJ databases">
        <authorList>
            <person name="He Y."/>
        </authorList>
    </citation>
    <scope>NUCLEOTIDE SEQUENCE [LARGE SCALE GENOMIC DNA]</scope>
    <source>
        <strain evidence="3 4">TK19116</strain>
    </source>
</reference>
<dbReference type="InterPro" id="IPR035965">
    <property type="entry name" value="PAS-like_dom_sf"/>
</dbReference>
<evidence type="ECO:0000313" key="4">
    <source>
        <dbReference type="Proteomes" id="UP001203945"/>
    </source>
</evidence>
<protein>
    <submittedName>
        <fullName evidence="3">GAF domain-containing protein</fullName>
    </submittedName>
</protein>
<evidence type="ECO:0000256" key="1">
    <source>
        <dbReference type="SAM" id="MobiDB-lite"/>
    </source>
</evidence>
<evidence type="ECO:0000313" key="3">
    <source>
        <dbReference type="EMBL" id="MCQ0972263.1"/>
    </source>
</evidence>
<evidence type="ECO:0000259" key="2">
    <source>
        <dbReference type="SMART" id="SM00065"/>
    </source>
</evidence>
<accession>A0ABT1MVA3</accession>
<gene>
    <name evidence="3" type="ORF">MLD63_17775</name>
</gene>
<dbReference type="InterPro" id="IPR013655">
    <property type="entry name" value="PAS_fold_3"/>
</dbReference>
<dbReference type="RefSeq" id="WP_255331243.1">
    <property type="nucleotide sequence ID" value="NZ_JAKZEU010000014.1"/>
</dbReference>
<name>A0ABT1MVA3_9RHOB</name>
<dbReference type="Pfam" id="PF08447">
    <property type="entry name" value="PAS_3"/>
    <property type="match status" value="1"/>
</dbReference>
<dbReference type="SUPFAM" id="SSF55781">
    <property type="entry name" value="GAF domain-like"/>
    <property type="match status" value="1"/>
</dbReference>
<dbReference type="Pfam" id="PF01590">
    <property type="entry name" value="GAF"/>
    <property type="match status" value="1"/>
</dbReference>
<feature type="domain" description="GAF" evidence="2">
    <location>
        <begin position="21"/>
        <end position="170"/>
    </location>
</feature>
<dbReference type="SMART" id="SM00065">
    <property type="entry name" value="GAF"/>
    <property type="match status" value="1"/>
</dbReference>
<sequence>MMQRRQKVLADFGDFALQSEDLDEVLHEACRLVSEALGTVRAKVLEIENGGESLFVRAGVDWAPDVVGHIHVPMGENSSESFSIREGEPVVSKDIAREDRFDMPPFMKEAGVVALANVPIFLPGRRAYGLLQVDDTQPRDFDSSGSQFLRTYAIILGPIVDRLLQLDEFRNSEARRRLLQPNWETDALGVVTTDSPSWRAHTGQTLEEWLGYGWLDAVHPDDRPYAERQWREAVAAHKTVDDEFRLAPRMANGAGPMSAPLPFTTQEARSRSGPD</sequence>
<dbReference type="Proteomes" id="UP001203945">
    <property type="component" value="Unassembled WGS sequence"/>
</dbReference>
<dbReference type="Gene3D" id="3.30.450.20">
    <property type="entry name" value="PAS domain"/>
    <property type="match status" value="1"/>
</dbReference>
<dbReference type="CDD" id="cd00130">
    <property type="entry name" value="PAS"/>
    <property type="match status" value="1"/>
</dbReference>
<proteinExistence type="predicted"/>
<dbReference type="Gene3D" id="3.30.450.40">
    <property type="match status" value="1"/>
</dbReference>
<organism evidence="3 4">
    <name type="scientific">Paracoccus albicereus</name>
    <dbReference type="NCBI Taxonomy" id="2922394"/>
    <lineage>
        <taxon>Bacteria</taxon>
        <taxon>Pseudomonadati</taxon>
        <taxon>Pseudomonadota</taxon>
        <taxon>Alphaproteobacteria</taxon>
        <taxon>Rhodobacterales</taxon>
        <taxon>Paracoccaceae</taxon>
        <taxon>Paracoccus</taxon>
    </lineage>
</organism>